<evidence type="ECO:0000313" key="3">
    <source>
        <dbReference type="EMBL" id="PPS11200.1"/>
    </source>
</evidence>
<dbReference type="AlphaFoldDB" id="A0A2P5Y6H1"/>
<dbReference type="EMBL" id="KZ663624">
    <property type="protein sequence ID" value="PPS11200.1"/>
    <property type="molecule type" value="Genomic_DNA"/>
</dbReference>
<dbReference type="InterPro" id="IPR000704">
    <property type="entry name" value="Casein_kinase_II_reg-sub"/>
</dbReference>
<evidence type="ECO:0000256" key="2">
    <source>
        <dbReference type="RuleBase" id="RU361268"/>
    </source>
</evidence>
<organism evidence="3 4">
    <name type="scientific">Gossypium barbadense</name>
    <name type="common">Sea Island cotton</name>
    <name type="synonym">Hibiscus barbadensis</name>
    <dbReference type="NCBI Taxonomy" id="3634"/>
    <lineage>
        <taxon>Eukaryota</taxon>
        <taxon>Viridiplantae</taxon>
        <taxon>Streptophyta</taxon>
        <taxon>Embryophyta</taxon>
        <taxon>Tracheophyta</taxon>
        <taxon>Spermatophyta</taxon>
        <taxon>Magnoliopsida</taxon>
        <taxon>eudicotyledons</taxon>
        <taxon>Gunneridae</taxon>
        <taxon>Pentapetalae</taxon>
        <taxon>rosids</taxon>
        <taxon>malvids</taxon>
        <taxon>Malvales</taxon>
        <taxon>Malvaceae</taxon>
        <taxon>Malvoideae</taxon>
        <taxon>Gossypium</taxon>
    </lineage>
</organism>
<comment type="subunit">
    <text evidence="2">Tetramer of two alpha and two beta subunits.</text>
</comment>
<comment type="similarity">
    <text evidence="1 2">Belongs to the casein kinase 2 subunit beta family.</text>
</comment>
<dbReference type="SUPFAM" id="SSF57798">
    <property type="entry name" value="Casein kinase II beta subunit"/>
    <property type="match status" value="1"/>
</dbReference>
<dbReference type="Proteomes" id="UP000239757">
    <property type="component" value="Unassembled WGS sequence"/>
</dbReference>
<gene>
    <name evidence="3" type="ORF">GOBAR_AA09442</name>
</gene>
<reference evidence="3 4" key="1">
    <citation type="submission" date="2015-01" db="EMBL/GenBank/DDBJ databases">
        <title>Genome of allotetraploid Gossypium barbadense reveals genomic plasticity and fiber elongation in cotton evolution.</title>
        <authorList>
            <person name="Chen X."/>
            <person name="Liu X."/>
            <person name="Zhao B."/>
            <person name="Zheng H."/>
            <person name="Hu Y."/>
            <person name="Lu G."/>
            <person name="Yang C."/>
            <person name="Chen J."/>
            <person name="Shan C."/>
            <person name="Zhang L."/>
            <person name="Zhou Y."/>
            <person name="Wang L."/>
            <person name="Guo W."/>
            <person name="Bai Y."/>
            <person name="Ruan J."/>
            <person name="Shangguan X."/>
            <person name="Mao Y."/>
            <person name="Jiang J."/>
            <person name="Zhu Y."/>
            <person name="Lei J."/>
            <person name="Kang H."/>
            <person name="Chen S."/>
            <person name="He X."/>
            <person name="Wang R."/>
            <person name="Wang Y."/>
            <person name="Chen J."/>
            <person name="Wang L."/>
            <person name="Yu S."/>
            <person name="Wang B."/>
            <person name="Wei J."/>
            <person name="Song S."/>
            <person name="Lu X."/>
            <person name="Gao Z."/>
            <person name="Gu W."/>
            <person name="Deng X."/>
            <person name="Ma D."/>
            <person name="Wang S."/>
            <person name="Liang W."/>
            <person name="Fang L."/>
            <person name="Cai C."/>
            <person name="Zhu X."/>
            <person name="Zhou B."/>
            <person name="Zhang Y."/>
            <person name="Chen Z."/>
            <person name="Xu S."/>
            <person name="Zhu R."/>
            <person name="Wang S."/>
            <person name="Zhang T."/>
            <person name="Zhao G."/>
        </authorList>
    </citation>
    <scope>NUCLEOTIDE SEQUENCE [LARGE SCALE GENOMIC DNA]</scope>
    <source>
        <strain evidence="4">cv. Xinhai21</strain>
        <tissue evidence="3">Leaf</tissue>
    </source>
</reference>
<dbReference type="OrthoDB" id="10470469at2759"/>
<dbReference type="Gene3D" id="1.10.1820.10">
    <property type="entry name" value="protein kinase ck2 holoenzyme, chain C, domain 1"/>
    <property type="match status" value="1"/>
</dbReference>
<dbReference type="GO" id="GO:0019887">
    <property type="term" value="F:protein kinase regulator activity"/>
    <property type="evidence" value="ECO:0007669"/>
    <property type="project" value="InterPro"/>
</dbReference>
<name>A0A2P5Y6H1_GOSBA</name>
<evidence type="ECO:0000313" key="4">
    <source>
        <dbReference type="Proteomes" id="UP000239757"/>
    </source>
</evidence>
<dbReference type="GO" id="GO:0005737">
    <property type="term" value="C:cytoplasm"/>
    <property type="evidence" value="ECO:0007669"/>
    <property type="project" value="TreeGrafter"/>
</dbReference>
<dbReference type="InterPro" id="IPR016149">
    <property type="entry name" value="Casein_kin_II_reg-sub_N"/>
</dbReference>
<dbReference type="InterPro" id="IPR035991">
    <property type="entry name" value="Casein_kinase_II_beta-like"/>
</dbReference>
<comment type="function">
    <text evidence="2">Plays a complex role in regulating the basal catalytic activity of the alpha subunit.</text>
</comment>
<dbReference type="Pfam" id="PF01214">
    <property type="entry name" value="CK_II_beta"/>
    <property type="match status" value="1"/>
</dbReference>
<dbReference type="PANTHER" id="PTHR11740">
    <property type="entry name" value="CASEIN KINASE II SUBUNIT BETA"/>
    <property type="match status" value="1"/>
</dbReference>
<evidence type="ECO:0000256" key="1">
    <source>
        <dbReference type="ARBA" id="ARBA00006941"/>
    </source>
</evidence>
<dbReference type="PANTHER" id="PTHR11740:SF0">
    <property type="entry name" value="CASEIN KINASE II SUBUNIT BETA"/>
    <property type="match status" value="1"/>
</dbReference>
<proteinExistence type="inferred from homology"/>
<accession>A0A2P5Y6H1</accession>
<sequence>MFTEEQNELVESAAEMLYGLIHARYILTSKGMAAMSMEKFFKFSTMKLDRNMNHIMITSAYRFCSYRGHKSSQSAFSDLVFDGMAEHTYPGWEGDGISACFILIAAVSKHFLRGKQQHLGSRPGHSGKPWVIGLIGLSRIVYGVFWTKHQMRRKCLWARLTFGTDQ</sequence>
<protein>
    <recommendedName>
        <fullName evidence="2">Casein kinase II subunit beta</fullName>
        <shortName evidence="2">CK II beta</shortName>
    </recommendedName>
</protein>
<dbReference type="GO" id="GO:0005956">
    <property type="term" value="C:protein kinase CK2 complex"/>
    <property type="evidence" value="ECO:0007669"/>
    <property type="project" value="UniProtKB-UniRule"/>
</dbReference>